<dbReference type="RefSeq" id="WP_160677303.1">
    <property type="nucleotide sequence ID" value="NZ_WTYN01000005.1"/>
</dbReference>
<keyword evidence="3" id="KW-1185">Reference proteome</keyword>
<evidence type="ECO:0000313" key="3">
    <source>
        <dbReference type="Proteomes" id="UP000445582"/>
    </source>
</evidence>
<evidence type="ECO:0000313" key="2">
    <source>
        <dbReference type="EMBL" id="MXO63996.1"/>
    </source>
</evidence>
<keyword evidence="1" id="KW-0812">Transmembrane</keyword>
<keyword evidence="1" id="KW-1133">Transmembrane helix</keyword>
<dbReference type="AlphaFoldDB" id="A0A844YFN8"/>
<sequence length="210" mass="22328">MNGSIAGAVMKLAMAGLGTHRSEWAKAMRAEFVMASQAGEGLSFAFGCLVAAWRELPTSEEGRLALSRYTFSLGLLLPAAAILLTGLWFGYPWVEPPYADGIASFARMPTGQTTTLNAGNAFAIPWLAILLLLRVAGLVLVAWFAVEAEWDKAAAIQRAGAAATITLTLLAGIVVADFTCIILPTFALGIEVLATVMLRRWHEGPHRAVA</sequence>
<comment type="caution">
    <text evidence="2">The sequence shown here is derived from an EMBL/GenBank/DDBJ whole genome shotgun (WGS) entry which is preliminary data.</text>
</comment>
<protein>
    <submittedName>
        <fullName evidence="2">Uncharacterized protein</fullName>
    </submittedName>
</protein>
<keyword evidence="1" id="KW-0472">Membrane</keyword>
<name>A0A844YFN8_9SPHN</name>
<organism evidence="2 3">
    <name type="scientific">Qipengyuania oceanensis</name>
    <dbReference type="NCBI Taxonomy" id="1463597"/>
    <lineage>
        <taxon>Bacteria</taxon>
        <taxon>Pseudomonadati</taxon>
        <taxon>Pseudomonadota</taxon>
        <taxon>Alphaproteobacteria</taxon>
        <taxon>Sphingomonadales</taxon>
        <taxon>Erythrobacteraceae</taxon>
        <taxon>Qipengyuania</taxon>
    </lineage>
</organism>
<feature type="transmembrane region" description="Helical" evidence="1">
    <location>
        <begin position="123"/>
        <end position="146"/>
    </location>
</feature>
<evidence type="ECO:0000256" key="1">
    <source>
        <dbReference type="SAM" id="Phobius"/>
    </source>
</evidence>
<accession>A0A844YFN8</accession>
<proteinExistence type="predicted"/>
<feature type="transmembrane region" description="Helical" evidence="1">
    <location>
        <begin position="69"/>
        <end position="91"/>
    </location>
</feature>
<gene>
    <name evidence="2" type="ORF">GRI48_13385</name>
</gene>
<reference evidence="2 3" key="1">
    <citation type="submission" date="2019-12" db="EMBL/GenBank/DDBJ databases">
        <title>Genomic-based taxomic classification of the family Erythrobacteraceae.</title>
        <authorList>
            <person name="Xu L."/>
        </authorList>
    </citation>
    <scope>NUCLEOTIDE SEQUENCE [LARGE SCALE GENOMIC DNA]</scope>
    <source>
        <strain evidence="2 3">MCCC 1A09965</strain>
    </source>
</reference>
<dbReference type="OrthoDB" id="7561456at2"/>
<dbReference type="Proteomes" id="UP000445582">
    <property type="component" value="Unassembled WGS sequence"/>
</dbReference>
<dbReference type="EMBL" id="WTYN01000005">
    <property type="protein sequence ID" value="MXO63996.1"/>
    <property type="molecule type" value="Genomic_DNA"/>
</dbReference>